<feature type="compositionally biased region" description="Polar residues" evidence="1">
    <location>
        <begin position="145"/>
        <end position="154"/>
    </location>
</feature>
<keyword evidence="3" id="KW-1185">Reference proteome</keyword>
<feature type="compositionally biased region" description="Low complexity" evidence="1">
    <location>
        <begin position="187"/>
        <end position="206"/>
    </location>
</feature>
<organism evidence="2 3">
    <name type="scientific">Pedococcus badiiscoriae</name>
    <dbReference type="NCBI Taxonomy" id="642776"/>
    <lineage>
        <taxon>Bacteria</taxon>
        <taxon>Bacillati</taxon>
        <taxon>Actinomycetota</taxon>
        <taxon>Actinomycetes</taxon>
        <taxon>Micrococcales</taxon>
        <taxon>Intrasporangiaceae</taxon>
        <taxon>Pedococcus</taxon>
    </lineage>
</organism>
<evidence type="ECO:0000256" key="1">
    <source>
        <dbReference type="SAM" id="MobiDB-lite"/>
    </source>
</evidence>
<feature type="compositionally biased region" description="Low complexity" evidence="1">
    <location>
        <begin position="96"/>
        <end position="114"/>
    </location>
</feature>
<dbReference type="Proteomes" id="UP000573599">
    <property type="component" value="Unassembled WGS sequence"/>
</dbReference>
<gene>
    <name evidence="2" type="ORF">BJ986_000783</name>
</gene>
<evidence type="ECO:0000313" key="2">
    <source>
        <dbReference type="EMBL" id="NYG06296.1"/>
    </source>
</evidence>
<accession>A0A852WLF2</accession>
<sequence>MATIPALGEFRRPRLGGCRRRCASSWSAAGSSDWPSPSGCPVSTPAPTSPSWRRRTGGLPTRPGATAESSTRASTTRPARRRPSCAAPEPRPWSPSPSRRASPTRSAASSSSPRGRTSLPGWPGCTSAGSPTVWSSRGSPGRRPGTTSHTSTPWRRSMCRRRGSSTTPPCAPLSCGASRGPAPPWCSARRSSAPSGPGRRPSSARPVATSRRTWSSRAPACKGTRWRADSATGHPRGSCRFGASTSS</sequence>
<feature type="compositionally biased region" description="Low complexity" evidence="1">
    <location>
        <begin position="57"/>
        <end position="77"/>
    </location>
</feature>
<reference evidence="2 3" key="1">
    <citation type="submission" date="2020-07" db="EMBL/GenBank/DDBJ databases">
        <title>Sequencing the genomes of 1000 actinobacteria strains.</title>
        <authorList>
            <person name="Klenk H.-P."/>
        </authorList>
    </citation>
    <scope>NUCLEOTIDE SEQUENCE [LARGE SCALE GENOMIC DNA]</scope>
    <source>
        <strain evidence="2 3">DSM 23987</strain>
    </source>
</reference>
<feature type="compositionally biased region" description="Polar residues" evidence="1">
    <location>
        <begin position="127"/>
        <end position="138"/>
    </location>
</feature>
<protein>
    <submittedName>
        <fullName evidence="2">Uncharacterized protein</fullName>
    </submittedName>
</protein>
<dbReference type="EMBL" id="JACCAB010000001">
    <property type="protein sequence ID" value="NYG06296.1"/>
    <property type="molecule type" value="Genomic_DNA"/>
</dbReference>
<evidence type="ECO:0000313" key="3">
    <source>
        <dbReference type="Proteomes" id="UP000573599"/>
    </source>
</evidence>
<dbReference type="AlphaFoldDB" id="A0A852WLF2"/>
<name>A0A852WLF2_9MICO</name>
<proteinExistence type="predicted"/>
<feature type="region of interest" description="Disordered" evidence="1">
    <location>
        <begin position="26"/>
        <end position="247"/>
    </location>
</feature>
<comment type="caution">
    <text evidence="2">The sequence shown here is derived from an EMBL/GenBank/DDBJ whole genome shotgun (WGS) entry which is preliminary data.</text>
</comment>
<feature type="compositionally biased region" description="Low complexity" evidence="1">
    <location>
        <begin position="26"/>
        <end position="39"/>
    </location>
</feature>